<dbReference type="EMBL" id="CAWYQH010000046">
    <property type="protein sequence ID" value="CAK8677257.1"/>
    <property type="molecule type" value="Genomic_DNA"/>
</dbReference>
<comment type="similarity">
    <text evidence="3">Belongs to the endophilin family.</text>
</comment>
<keyword evidence="5" id="KW-0254">Endocytosis</keyword>
<dbReference type="PROSITE" id="PS50002">
    <property type="entry name" value="SH3"/>
    <property type="match status" value="1"/>
</dbReference>
<dbReference type="InterPro" id="IPR027267">
    <property type="entry name" value="AH/BAR_dom_sf"/>
</dbReference>
<dbReference type="PANTHER" id="PTHR14167">
    <property type="entry name" value="SH3 DOMAIN-CONTAINING"/>
    <property type="match status" value="1"/>
</dbReference>
<keyword evidence="13" id="KW-1185">Reference proteome</keyword>
<dbReference type="SMART" id="SM00721">
    <property type="entry name" value="BAR"/>
    <property type="match status" value="1"/>
</dbReference>
<evidence type="ECO:0000256" key="9">
    <source>
        <dbReference type="SAM" id="MobiDB-lite"/>
    </source>
</evidence>
<keyword evidence="4 8" id="KW-0728">SH3 domain</keyword>
<feature type="compositionally biased region" description="Basic and acidic residues" evidence="9">
    <location>
        <begin position="247"/>
        <end position="258"/>
    </location>
</feature>
<feature type="compositionally biased region" description="Pro residues" evidence="9">
    <location>
        <begin position="274"/>
        <end position="289"/>
    </location>
</feature>
<evidence type="ECO:0000256" key="1">
    <source>
        <dbReference type="ARBA" id="ARBA00004170"/>
    </source>
</evidence>
<dbReference type="Pfam" id="PF00018">
    <property type="entry name" value="SH3_1"/>
    <property type="match status" value="1"/>
</dbReference>
<dbReference type="SMART" id="SM00326">
    <property type="entry name" value="SH3"/>
    <property type="match status" value="1"/>
</dbReference>
<name>A0ABP0FG41_CLALP</name>
<dbReference type="CDD" id="cd11803">
    <property type="entry name" value="SH3_Endophilin_A"/>
    <property type="match status" value="1"/>
</dbReference>
<evidence type="ECO:0000259" key="10">
    <source>
        <dbReference type="PROSITE" id="PS50002"/>
    </source>
</evidence>
<feature type="region of interest" description="Disordered" evidence="9">
    <location>
        <begin position="247"/>
        <end position="302"/>
    </location>
</feature>
<sequence>MSFGGIKKQWNKANQYVSEKMGNENDKTRMEDEFIEMERKVDITNKAITELMSLTKEYLQPNPTTRAKLSMMNTYQKIQGKHKDMRYPQAEGNLADCMTKYGNELGVDSNFGNALKEVGEAMTQLSEIKDSLDVGVKQNFLDPLQQLCDKDIKEVMHHRKKLSGRRLDYDYKRKKGAKVPADEITQAEQKLEESLELADSSMFNLLSGDVEQVAQMDTLVETQLEYHRQSTDILESLHESLQKLISEIHRQPEKERTRRQIRSNSMTPMDRSPISPPTASPQHPAPSSPAKPGEPSQPCCKGLYDFEPENEGELAFGEGDIITLVSRIDENWYEGMNNKGETGYFPVSYVDVILDLPN</sequence>
<protein>
    <submittedName>
        <fullName evidence="12">Uncharacterized protein</fullName>
    </submittedName>
</protein>
<dbReference type="InterPro" id="IPR001452">
    <property type="entry name" value="SH3_domain"/>
</dbReference>
<feature type="domain" description="BAR" evidence="11">
    <location>
        <begin position="19"/>
        <end position="250"/>
    </location>
</feature>
<keyword evidence="7" id="KW-0472">Membrane</keyword>
<dbReference type="Gene3D" id="2.30.30.40">
    <property type="entry name" value="SH3 Domains"/>
    <property type="match status" value="1"/>
</dbReference>
<evidence type="ECO:0000313" key="13">
    <source>
        <dbReference type="Proteomes" id="UP001642483"/>
    </source>
</evidence>
<dbReference type="InterPro" id="IPR050384">
    <property type="entry name" value="Endophilin_SH3RF"/>
</dbReference>
<evidence type="ECO:0000256" key="2">
    <source>
        <dbReference type="ARBA" id="ARBA00004412"/>
    </source>
</evidence>
<feature type="domain" description="SH3" evidence="10">
    <location>
        <begin position="295"/>
        <end position="355"/>
    </location>
</feature>
<proteinExistence type="inferred from homology"/>
<accession>A0ABP0FG41</accession>
<dbReference type="SUPFAM" id="SSF50044">
    <property type="entry name" value="SH3-domain"/>
    <property type="match status" value="1"/>
</dbReference>
<dbReference type="Gene3D" id="1.20.1270.60">
    <property type="entry name" value="Arfaptin homology (AH) domain/BAR domain"/>
    <property type="match status" value="1"/>
</dbReference>
<dbReference type="Proteomes" id="UP001642483">
    <property type="component" value="Unassembled WGS sequence"/>
</dbReference>
<reference evidence="12 13" key="1">
    <citation type="submission" date="2024-02" db="EMBL/GenBank/DDBJ databases">
        <authorList>
            <person name="Daric V."/>
            <person name="Darras S."/>
        </authorList>
    </citation>
    <scope>NUCLEOTIDE SEQUENCE [LARGE SCALE GENOMIC DNA]</scope>
</reference>
<gene>
    <name evidence="12" type="ORF">CVLEPA_LOCUS6655</name>
</gene>
<dbReference type="InterPro" id="IPR004148">
    <property type="entry name" value="BAR_dom"/>
</dbReference>
<keyword evidence="6" id="KW-0175">Coiled coil</keyword>
<comment type="caution">
    <text evidence="12">The sequence shown here is derived from an EMBL/GenBank/DDBJ whole genome shotgun (WGS) entry which is preliminary data.</text>
</comment>
<evidence type="ECO:0000256" key="6">
    <source>
        <dbReference type="ARBA" id="ARBA00023054"/>
    </source>
</evidence>
<evidence type="ECO:0000259" key="11">
    <source>
        <dbReference type="PROSITE" id="PS51021"/>
    </source>
</evidence>
<evidence type="ECO:0000313" key="12">
    <source>
        <dbReference type="EMBL" id="CAK8677257.1"/>
    </source>
</evidence>
<dbReference type="InterPro" id="IPR035824">
    <property type="entry name" value="Endophilin_A_SH3"/>
</dbReference>
<dbReference type="Pfam" id="PF03114">
    <property type="entry name" value="BAR"/>
    <property type="match status" value="1"/>
</dbReference>
<dbReference type="SUPFAM" id="SSF103657">
    <property type="entry name" value="BAR/IMD domain-like"/>
    <property type="match status" value="1"/>
</dbReference>
<organism evidence="12 13">
    <name type="scientific">Clavelina lepadiformis</name>
    <name type="common">Light-bulb sea squirt</name>
    <name type="synonym">Ascidia lepadiformis</name>
    <dbReference type="NCBI Taxonomy" id="159417"/>
    <lineage>
        <taxon>Eukaryota</taxon>
        <taxon>Metazoa</taxon>
        <taxon>Chordata</taxon>
        <taxon>Tunicata</taxon>
        <taxon>Ascidiacea</taxon>
        <taxon>Aplousobranchia</taxon>
        <taxon>Clavelinidae</taxon>
        <taxon>Clavelina</taxon>
    </lineage>
</organism>
<evidence type="ECO:0000256" key="5">
    <source>
        <dbReference type="ARBA" id="ARBA00022583"/>
    </source>
</evidence>
<comment type="subcellular location">
    <subcellularLocation>
        <location evidence="2">Early endosome</location>
    </subcellularLocation>
    <subcellularLocation>
        <location evidence="1">Membrane</location>
        <topology evidence="1">Peripheral membrane protein</topology>
    </subcellularLocation>
</comment>
<evidence type="ECO:0000256" key="7">
    <source>
        <dbReference type="ARBA" id="ARBA00023136"/>
    </source>
</evidence>
<dbReference type="PANTHER" id="PTHR14167:SF81">
    <property type="entry name" value="ENDOPHILIN-A"/>
    <property type="match status" value="1"/>
</dbReference>
<evidence type="ECO:0000256" key="4">
    <source>
        <dbReference type="ARBA" id="ARBA00022443"/>
    </source>
</evidence>
<dbReference type="CDD" id="cd07592">
    <property type="entry name" value="BAR_Endophilin_A"/>
    <property type="match status" value="1"/>
</dbReference>
<dbReference type="PRINTS" id="PR00452">
    <property type="entry name" value="SH3DOMAIN"/>
</dbReference>
<dbReference type="PROSITE" id="PS51021">
    <property type="entry name" value="BAR"/>
    <property type="match status" value="1"/>
</dbReference>
<dbReference type="InterPro" id="IPR036028">
    <property type="entry name" value="SH3-like_dom_sf"/>
</dbReference>
<evidence type="ECO:0000256" key="3">
    <source>
        <dbReference type="ARBA" id="ARBA00006697"/>
    </source>
</evidence>
<evidence type="ECO:0000256" key="8">
    <source>
        <dbReference type="PROSITE-ProRule" id="PRU00192"/>
    </source>
</evidence>